<organismHost>
    <name type="scientific">Sus scrofa</name>
    <name type="common">Pig</name>
    <dbReference type="NCBI Taxonomy" id="9823"/>
</organismHost>
<organismHost>
    <name type="scientific">Chlorocebus aethiops</name>
    <name type="common">Green monkey</name>
    <name type="synonym">Cercopithecus aethiops</name>
    <dbReference type="NCBI Taxonomy" id="9534"/>
</organismHost>
<name>A0A0N7DJW6_HEV</name>
<evidence type="ECO:0000313" key="3">
    <source>
        <dbReference type="EMBL" id="AKV16301.1"/>
    </source>
</evidence>
<organismHost>
    <name type="scientific">Gallus gallus</name>
    <name type="common">Chicken</name>
    <dbReference type="NCBI Taxonomy" id="9031"/>
</organismHost>
<proteinExistence type="predicted"/>
<organismHost>
    <name type="scientific">Pan troglodytes</name>
    <name type="common">Chimpanzee</name>
    <dbReference type="NCBI Taxonomy" id="9598"/>
</organismHost>
<organismHost>
    <name type="scientific">Mus musculus</name>
    <name type="common">Mouse</name>
    <dbReference type="NCBI Taxonomy" id="10090"/>
</organismHost>
<protein>
    <submittedName>
        <fullName evidence="3">Polyprotein</fullName>
    </submittedName>
</protein>
<organismHost>
    <name type="scientific">Macaca</name>
    <name type="common">macaques</name>
    <dbReference type="NCBI Taxonomy" id="9539"/>
</organismHost>
<dbReference type="EMBL" id="KR261083">
    <property type="protein sequence ID" value="AKV16301.1"/>
    <property type="molecule type" value="Genomic_RNA"/>
</dbReference>
<reference evidence="3" key="1">
    <citation type="journal article" date="2016" name="Food Environ Virol">
        <title>Detection of Hepatitis E Virus in Archived Rabbit Serum Samples, Germany 1989.</title>
        <authorList>
            <person name="Eiden M."/>
            <person name="Vina-Rodriguez A."/>
            <person name="Schlosser J."/>
            <person name="Schirrmeier H."/>
            <person name="Groschup M.H."/>
        </authorList>
    </citation>
    <scope>NUCLEOTIDE SEQUENCE</scope>
    <source>
        <strain evidence="3">GER-rabHEV-1989</strain>
    </source>
</reference>
<sequence>SANPFCGEGTLYTRTWSTSGFSSDFSPPEAVASTPPPVSPPHASASSGAGVRALPPPHETSGPVHLPAGTPGPSTHKPPEQSSVRNRRLLYTYPDGAKV</sequence>
<organismHost>
    <name type="scientific">Saimiri</name>
    <name type="common">squirrel monkeys</name>
    <dbReference type="NCBI Taxonomy" id="9520"/>
</organismHost>
<feature type="non-terminal residue" evidence="3">
    <location>
        <position position="1"/>
    </location>
</feature>
<dbReference type="Pfam" id="PF12526">
    <property type="entry name" value="DUF3729"/>
    <property type="match status" value="1"/>
</dbReference>
<feature type="domain" description="Hepatitis E virus hinge" evidence="2">
    <location>
        <begin position="1"/>
        <end position="94"/>
    </location>
</feature>
<organismHost>
    <name type="scientific">Homo sapiens</name>
    <name type="common">Human</name>
    <dbReference type="NCBI Taxonomy" id="9606"/>
</organismHost>
<evidence type="ECO:0000256" key="1">
    <source>
        <dbReference type="SAM" id="MobiDB-lite"/>
    </source>
</evidence>
<accession>A0A0N7DJW6</accession>
<evidence type="ECO:0000259" key="2">
    <source>
        <dbReference type="Pfam" id="PF12526"/>
    </source>
</evidence>
<feature type="region of interest" description="Disordered" evidence="1">
    <location>
        <begin position="17"/>
        <end position="99"/>
    </location>
</feature>
<organism evidence="3">
    <name type="scientific">Hepatitis E virus</name>
    <name type="common">HEV</name>
    <dbReference type="NCBI Taxonomy" id="1678143"/>
    <lineage>
        <taxon>Viruses</taxon>
        <taxon>Riboviria</taxon>
        <taxon>Orthornavirae</taxon>
        <taxon>Kitrinoviricota</taxon>
        <taxon>Alsuviricetes</taxon>
        <taxon>Hepelivirales</taxon>
        <taxon>Hepeviridae</taxon>
        <taxon>Orthohepevirinae</taxon>
        <taxon>Paslahepevirus</taxon>
    </lineage>
</organism>
<feature type="non-terminal residue" evidence="3">
    <location>
        <position position="99"/>
    </location>
</feature>
<organismHost>
    <name type="scientific">Callithrix</name>
    <dbReference type="NCBI Taxonomy" id="9481"/>
</organismHost>
<organismHost>
    <name type="scientific">Bandicota bengalensis</name>
    <name type="common">lesser bandicoot rat</name>
    <dbReference type="NCBI Taxonomy" id="69079"/>
</organismHost>
<organismHost>
    <name type="scientific">Cercopithecus hamlyni</name>
    <name type="common">Owl-faced monkey</name>
    <name type="synonym">Hamlyn's monkey</name>
    <dbReference type="NCBI Taxonomy" id="9536"/>
</organismHost>
<dbReference type="InterPro" id="IPR022202">
    <property type="entry name" value="Hepatitis-E_hinge"/>
</dbReference>